<dbReference type="InterPro" id="IPR010090">
    <property type="entry name" value="Phage_tape_meas"/>
</dbReference>
<organism evidence="4 5">
    <name type="scientific">Xanthobacter tagetidis</name>
    <dbReference type="NCBI Taxonomy" id="60216"/>
    <lineage>
        <taxon>Bacteria</taxon>
        <taxon>Pseudomonadati</taxon>
        <taxon>Pseudomonadota</taxon>
        <taxon>Alphaproteobacteria</taxon>
        <taxon>Hyphomicrobiales</taxon>
        <taxon>Xanthobacteraceae</taxon>
        <taxon>Xanthobacter</taxon>
    </lineage>
</organism>
<proteinExistence type="predicted"/>
<dbReference type="AlphaFoldDB" id="A0A3L7A1A6"/>
<reference evidence="4 5" key="1">
    <citation type="submission" date="2018-10" db="EMBL/GenBank/DDBJ databases">
        <title>Xanthobacter tagetidis genome sequencing and assembly.</title>
        <authorList>
            <person name="Maclea K.S."/>
            <person name="Goen A.E."/>
            <person name="Fatima S.A."/>
        </authorList>
    </citation>
    <scope>NUCLEOTIDE SEQUENCE [LARGE SCALE GENOMIC DNA]</scope>
    <source>
        <strain evidence="4 5">ATCC 700314</strain>
    </source>
</reference>
<evidence type="ECO:0000259" key="3">
    <source>
        <dbReference type="Pfam" id="PF10145"/>
    </source>
</evidence>
<dbReference type="PANTHER" id="PTHR37813:SF1">
    <property type="entry name" value="FELS-2 PROPHAGE PROTEIN"/>
    <property type="match status" value="1"/>
</dbReference>
<dbReference type="NCBIfam" id="TIGR01760">
    <property type="entry name" value="tape_meas_TP901"/>
    <property type="match status" value="1"/>
</dbReference>
<dbReference type="PANTHER" id="PTHR37813">
    <property type="entry name" value="FELS-2 PROPHAGE PROTEIN"/>
    <property type="match status" value="1"/>
</dbReference>
<accession>A0A3L7A1A6</accession>
<evidence type="ECO:0000256" key="1">
    <source>
        <dbReference type="ARBA" id="ARBA00022612"/>
    </source>
</evidence>
<feature type="domain" description="Phage tail tape measure protein" evidence="3">
    <location>
        <begin position="107"/>
        <end position="308"/>
    </location>
</feature>
<evidence type="ECO:0000256" key="2">
    <source>
        <dbReference type="SAM" id="Coils"/>
    </source>
</evidence>
<name>A0A3L7A1A6_9HYPH</name>
<sequence>MANLTSTLTLRLIDQISGPAKKVEGSLKTLDTKARGAVGRRGGGGGIVAGISGRMASIATAAAGYGAVRGVSRAVQEYAEADRALTRVRITAEASTAEIERAGLALQALAQAVALPREDLVKGLDVLVQAGFNLQEAMAFLPSVAATAQATGAQVEEVGRSAAAMATSLKVEAAAMGRSFDALAVSGKLGMFEIKNMAEHLPRVLASAAKLGFAGADGVERIGAMLQISRKVSGTAESAAVGVADAFEKILSPTVLKAAKKHNLDLLKIMEVAQKRGENGAEAIVQALMKATKNMNDLRRNAFLSSIFAESDSRRFIVAMIEHWEEYKSAVARVKAANGTIAGDLAKVTGDAEASIQRLSNAWNAFLVSSGKLAYDAGASGFLEDLNLAIRALSEGLKQANDAAEDLFGAGPGKAWDENVRKPARAKIERMEAERVDPFRKKERQAQEDLDALEAELGKKRKTLAANPVGRLFIAEQIKALEQQRREAADRRDLYRGFTAPGVEAVRNGDLPGGGGAMGMGTVEGAARMDAAALAAGDAGAAAMQAFAAGIERQASVALAAADRFIADLKARLSVTISPTIAPNYVGPGGGAAPAPAGPGKQSRALTGSDARRIVRFEGDRMYRNTGLA</sequence>
<dbReference type="Pfam" id="PF10145">
    <property type="entry name" value="PhageMin_Tail"/>
    <property type="match status" value="1"/>
</dbReference>
<keyword evidence="2" id="KW-0175">Coiled coil</keyword>
<dbReference type="OrthoDB" id="8019720at2"/>
<comment type="caution">
    <text evidence="4">The sequence shown here is derived from an EMBL/GenBank/DDBJ whole genome shotgun (WGS) entry which is preliminary data.</text>
</comment>
<keyword evidence="1" id="KW-1188">Viral release from host cell</keyword>
<dbReference type="EMBL" id="RCTF01000021">
    <property type="protein sequence ID" value="RLP73989.1"/>
    <property type="molecule type" value="Genomic_DNA"/>
</dbReference>
<evidence type="ECO:0000313" key="5">
    <source>
        <dbReference type="Proteomes" id="UP000269692"/>
    </source>
</evidence>
<keyword evidence="5" id="KW-1185">Reference proteome</keyword>
<dbReference type="RefSeq" id="WP_121625048.1">
    <property type="nucleotide sequence ID" value="NZ_JACIIW010000003.1"/>
</dbReference>
<gene>
    <name evidence="4" type="ORF">D9R14_19605</name>
</gene>
<evidence type="ECO:0000313" key="4">
    <source>
        <dbReference type="EMBL" id="RLP73989.1"/>
    </source>
</evidence>
<dbReference type="Proteomes" id="UP000269692">
    <property type="component" value="Unassembled WGS sequence"/>
</dbReference>
<feature type="coiled-coil region" evidence="2">
    <location>
        <begin position="443"/>
        <end position="491"/>
    </location>
</feature>
<protein>
    <submittedName>
        <fullName evidence="4">Phage tail tape measure protein</fullName>
    </submittedName>
</protein>